<gene>
    <name evidence="2" type="ORF">C4C32_08985</name>
</gene>
<dbReference type="Pfam" id="PF00551">
    <property type="entry name" value="Formyl_trans_N"/>
    <property type="match status" value="1"/>
</dbReference>
<dbReference type="SUPFAM" id="SSF53328">
    <property type="entry name" value="Formyltransferase"/>
    <property type="match status" value="1"/>
</dbReference>
<dbReference type="Gene3D" id="3.40.50.12230">
    <property type="match status" value="1"/>
</dbReference>
<name>A0A8B6UVT8_9PSED</name>
<protein>
    <recommendedName>
        <fullName evidence="1">Formyl transferase N-terminal domain-containing protein</fullName>
    </recommendedName>
</protein>
<dbReference type="AlphaFoldDB" id="A0A8B6UVT8"/>
<dbReference type="Proteomes" id="UP000663914">
    <property type="component" value="Chromosome"/>
</dbReference>
<feature type="domain" description="Formyl transferase N-terminal" evidence="1">
    <location>
        <begin position="54"/>
        <end position="156"/>
    </location>
</feature>
<dbReference type="RefSeq" id="WP_208555480.1">
    <property type="nucleotide sequence ID" value="NZ_CP072011.1"/>
</dbReference>
<reference evidence="2" key="2">
    <citation type="submission" date="2021-03" db="EMBL/GenBank/DDBJ databases">
        <authorList>
            <person name="Valentovich L.N."/>
            <person name="Akhremchuk A.E."/>
            <person name="Miamin V.E."/>
        </authorList>
    </citation>
    <scope>NUCLEOTIDE SEQUENCE</scope>
    <source>
        <strain evidence="2">3prime</strain>
    </source>
</reference>
<evidence type="ECO:0000259" key="1">
    <source>
        <dbReference type="Pfam" id="PF00551"/>
    </source>
</evidence>
<evidence type="ECO:0000313" key="2">
    <source>
        <dbReference type="EMBL" id="QTH16015.1"/>
    </source>
</evidence>
<dbReference type="EMBL" id="CP072011">
    <property type="protein sequence ID" value="QTH16015.1"/>
    <property type="molecule type" value="Genomic_DNA"/>
</dbReference>
<organism evidence="2 3">
    <name type="scientific">Pseudomonas corrugata</name>
    <dbReference type="NCBI Taxonomy" id="47879"/>
    <lineage>
        <taxon>Bacteria</taxon>
        <taxon>Pseudomonadati</taxon>
        <taxon>Pseudomonadota</taxon>
        <taxon>Gammaproteobacteria</taxon>
        <taxon>Pseudomonadales</taxon>
        <taxon>Pseudomonadaceae</taxon>
        <taxon>Pseudomonas</taxon>
    </lineage>
</organism>
<dbReference type="InterPro" id="IPR036477">
    <property type="entry name" value="Formyl_transf_N_sf"/>
</dbReference>
<evidence type="ECO:0000313" key="3">
    <source>
        <dbReference type="Proteomes" id="UP000663914"/>
    </source>
</evidence>
<sequence length="248" mass="27982">MTSLDDATHSTQNENKEKIKVLFFGRSKCEATDKAIKFLNRIDFEVTIVKSNGRGESLPEDIDWWTGDYIFCFRSLFVLPKRILDRAKIAAINFHPGSVEYPGSGCLNFALYENAKEYGVTAHLMSEKVDGGNIIECRRFPIFLGDTVNSLLERTHLKLLDLFLDTAGGIGALGDGYIKKLLIKSGGEKWRGEARRMKELDRLSTIDIGVSAPELERIIRATHTDLFPPKIILHGYEFSLRSPQKNMP</sequence>
<proteinExistence type="predicted"/>
<reference evidence="2" key="1">
    <citation type="book" date="2019" name="MICROBIAL BIOTECHNOLOGY" publisher="Unknown Publisher">
        <title>Optimization of recombineering for directed mutagenesis of bacteria Pseudomonas corrugata 3'.</title>
        <authorList>
            <person name="Buinitskaja S.V."/>
            <person name="Pilipenok N."/>
            <person name="Valentovich L.N."/>
        </authorList>
    </citation>
    <scope>NUCLEOTIDE SEQUENCE</scope>
    <source>
        <strain evidence="2">3prime</strain>
    </source>
</reference>
<accession>A0A8B6UVT8</accession>
<dbReference type="InterPro" id="IPR002376">
    <property type="entry name" value="Formyl_transf_N"/>
</dbReference>